<name>W7YA16_9BACT</name>
<keyword evidence="2" id="KW-1185">Reference proteome</keyword>
<gene>
    <name evidence="1" type="ORF">JCM21142_83102</name>
</gene>
<dbReference type="Proteomes" id="UP000019402">
    <property type="component" value="Unassembled WGS sequence"/>
</dbReference>
<dbReference type="AlphaFoldDB" id="W7YA16"/>
<dbReference type="RefSeq" id="WP_044262531.1">
    <property type="nucleotide sequence ID" value="NZ_BAMD01000044.1"/>
</dbReference>
<sequence>MKSFTSLLTLILILFLSTKVYADKAYMKYGKITQKEIDMTSCPIDSNASAVMLGAIGQTYFNIEQDKILMLTQRHIRIKVCGSKSILL</sequence>
<dbReference type="EMBL" id="BAMD01000044">
    <property type="protein sequence ID" value="GAF04398.1"/>
    <property type="molecule type" value="Genomic_DNA"/>
</dbReference>
<accession>W7YA16</accession>
<proteinExistence type="predicted"/>
<dbReference type="STRING" id="869213.GCA_000517085_00629"/>
<protein>
    <submittedName>
        <fullName evidence="1">Uncharacterized protein</fullName>
    </submittedName>
</protein>
<reference evidence="1 2" key="1">
    <citation type="journal article" date="2014" name="Genome Announc.">
        <title>Draft Genome Sequence of Cytophaga fermentans JCM 21142T, a Facultative Anaerobe Isolated from Marine Mud.</title>
        <authorList>
            <person name="Starns D."/>
            <person name="Oshima K."/>
            <person name="Suda W."/>
            <person name="Iino T."/>
            <person name="Yuki M."/>
            <person name="Inoue J."/>
            <person name="Kitamura K."/>
            <person name="Iida T."/>
            <person name="Darby A."/>
            <person name="Hattori M."/>
            <person name="Ohkuma M."/>
        </authorList>
    </citation>
    <scope>NUCLEOTIDE SEQUENCE [LARGE SCALE GENOMIC DNA]</scope>
    <source>
        <strain evidence="1 2">JCM 21142</strain>
    </source>
</reference>
<evidence type="ECO:0000313" key="2">
    <source>
        <dbReference type="Proteomes" id="UP000019402"/>
    </source>
</evidence>
<evidence type="ECO:0000313" key="1">
    <source>
        <dbReference type="EMBL" id="GAF04398.1"/>
    </source>
</evidence>
<comment type="caution">
    <text evidence="1">The sequence shown here is derived from an EMBL/GenBank/DDBJ whole genome shotgun (WGS) entry which is preliminary data.</text>
</comment>
<organism evidence="1 2">
    <name type="scientific">Saccharicrinis fermentans DSM 9555 = JCM 21142</name>
    <dbReference type="NCBI Taxonomy" id="869213"/>
    <lineage>
        <taxon>Bacteria</taxon>
        <taxon>Pseudomonadati</taxon>
        <taxon>Bacteroidota</taxon>
        <taxon>Bacteroidia</taxon>
        <taxon>Marinilabiliales</taxon>
        <taxon>Marinilabiliaceae</taxon>
        <taxon>Saccharicrinis</taxon>
    </lineage>
</organism>
<dbReference type="OrthoDB" id="98874at2"/>